<dbReference type="PANTHER" id="PTHR48027">
    <property type="entry name" value="HETEROGENEOUS NUCLEAR RIBONUCLEOPROTEIN 87F-RELATED"/>
    <property type="match status" value="1"/>
</dbReference>
<evidence type="ECO:0000256" key="3">
    <source>
        <dbReference type="SAM" id="MobiDB-lite"/>
    </source>
</evidence>
<dbReference type="InterPro" id="IPR035979">
    <property type="entry name" value="RBD_domain_sf"/>
</dbReference>
<name>A0A8T2XGF4_POPDE</name>
<feature type="domain" description="RRM" evidence="4">
    <location>
        <begin position="40"/>
        <end position="118"/>
    </location>
</feature>
<feature type="region of interest" description="Disordered" evidence="3">
    <location>
        <begin position="217"/>
        <end position="257"/>
    </location>
</feature>
<dbReference type="Proteomes" id="UP000807159">
    <property type="component" value="Chromosome 12"/>
</dbReference>
<evidence type="ECO:0000313" key="5">
    <source>
        <dbReference type="EMBL" id="KAH8491744.1"/>
    </source>
</evidence>
<dbReference type="CDD" id="cd21608">
    <property type="entry name" value="RRM2_NsCP33_like"/>
    <property type="match status" value="1"/>
</dbReference>
<dbReference type="Gene3D" id="3.30.70.330">
    <property type="match status" value="1"/>
</dbReference>
<dbReference type="Pfam" id="PF00076">
    <property type="entry name" value="RRM_1"/>
    <property type="match status" value="1"/>
</dbReference>
<dbReference type="InterPro" id="IPR048289">
    <property type="entry name" value="RRM2_NsCP33-like"/>
</dbReference>
<dbReference type="InterPro" id="IPR012677">
    <property type="entry name" value="Nucleotide-bd_a/b_plait_sf"/>
</dbReference>
<dbReference type="PROSITE" id="PS50102">
    <property type="entry name" value="RRM"/>
    <property type="match status" value="1"/>
</dbReference>
<keyword evidence="6" id="KW-1185">Reference proteome</keyword>
<evidence type="ECO:0000259" key="4">
    <source>
        <dbReference type="PROSITE" id="PS50102"/>
    </source>
</evidence>
<dbReference type="SUPFAM" id="SSF54928">
    <property type="entry name" value="RNA-binding domain, RBD"/>
    <property type="match status" value="1"/>
</dbReference>
<dbReference type="EMBL" id="JACEGQ020000012">
    <property type="protein sequence ID" value="KAH8491744.1"/>
    <property type="molecule type" value="Genomic_DNA"/>
</dbReference>
<reference evidence="5" key="1">
    <citation type="journal article" date="2021" name="J. Hered.">
        <title>Genome Assembly of Salicaceae Populus deltoides (Eastern Cottonwood) I-69 Based on Nanopore Sequencing and Hi-C Technologies.</title>
        <authorList>
            <person name="Bai S."/>
            <person name="Wu H."/>
            <person name="Zhang J."/>
            <person name="Pan Z."/>
            <person name="Zhao W."/>
            <person name="Li Z."/>
            <person name="Tong C."/>
        </authorList>
    </citation>
    <scope>NUCLEOTIDE SEQUENCE</scope>
    <source>
        <tissue evidence="5">Leaf</tissue>
    </source>
</reference>
<evidence type="ECO:0000256" key="1">
    <source>
        <dbReference type="ARBA" id="ARBA00022884"/>
    </source>
</evidence>
<gene>
    <name evidence="5" type="ORF">H0E87_021372</name>
</gene>
<proteinExistence type="predicted"/>
<accession>A0A8T2XGF4</accession>
<dbReference type="InterPro" id="IPR052462">
    <property type="entry name" value="SLIRP/GR-RBP-like"/>
</dbReference>
<dbReference type="InterPro" id="IPR000504">
    <property type="entry name" value="RRM_dom"/>
</dbReference>
<dbReference type="GO" id="GO:0003723">
    <property type="term" value="F:RNA binding"/>
    <property type="evidence" value="ECO:0007669"/>
    <property type="project" value="UniProtKB-UniRule"/>
</dbReference>
<comment type="caution">
    <text evidence="5">The sequence shown here is derived from an EMBL/GenBank/DDBJ whole genome shotgun (WGS) entry which is preliminary data.</text>
</comment>
<keyword evidence="1 2" id="KW-0694">RNA-binding</keyword>
<organism evidence="5 6">
    <name type="scientific">Populus deltoides</name>
    <name type="common">Eastern poplar</name>
    <name type="synonym">Eastern cottonwood</name>
    <dbReference type="NCBI Taxonomy" id="3696"/>
    <lineage>
        <taxon>Eukaryota</taxon>
        <taxon>Viridiplantae</taxon>
        <taxon>Streptophyta</taxon>
        <taxon>Embryophyta</taxon>
        <taxon>Tracheophyta</taxon>
        <taxon>Spermatophyta</taxon>
        <taxon>Magnoliopsida</taxon>
        <taxon>eudicotyledons</taxon>
        <taxon>Gunneridae</taxon>
        <taxon>Pentapetalae</taxon>
        <taxon>rosids</taxon>
        <taxon>fabids</taxon>
        <taxon>Malpighiales</taxon>
        <taxon>Salicaceae</taxon>
        <taxon>Saliceae</taxon>
        <taxon>Populus</taxon>
    </lineage>
</organism>
<dbReference type="AlphaFoldDB" id="A0A8T2XGF4"/>
<dbReference type="SMART" id="SM00360">
    <property type="entry name" value="RRM"/>
    <property type="match status" value="1"/>
</dbReference>
<protein>
    <recommendedName>
        <fullName evidence="4">RRM domain-containing protein</fullName>
    </recommendedName>
</protein>
<sequence>MAFLTKMGNMLRQTASRQMASEISASRPSIYQAMRCMSSSKLFVGGISFQTDDNSLKEAFDKYGNVVEARIIMDRETGRSRGFGFVTYTSSEEASSAIQALDGQDLHGRRVRVNYATERPQRTFNNNYGSYGGGNYGGGYGTGGGYGYGTGGGYGTNDGGNHGGRNATYGGNDGNYAGQNTFDGGAGNYGIAGGVGGSDSYASTNADGGYDGNAGLGYGSGNQFGANDRSGGGLNPDDALDANYKDEDDAGDFAKRA</sequence>
<evidence type="ECO:0000256" key="2">
    <source>
        <dbReference type="PROSITE-ProRule" id="PRU00176"/>
    </source>
</evidence>
<evidence type="ECO:0000313" key="6">
    <source>
        <dbReference type="Proteomes" id="UP000807159"/>
    </source>
</evidence>
<dbReference type="EMBL" id="JACEGQ020000012">
    <property type="protein sequence ID" value="KAH8491743.1"/>
    <property type="molecule type" value="Genomic_DNA"/>
</dbReference>
<dbReference type="FunFam" id="3.30.70.330:FF:000631">
    <property type="entry name" value="Glycine-rich RNA-binding protein 3, mitochondrial"/>
    <property type="match status" value="1"/>
</dbReference>